<proteinExistence type="predicted"/>
<dbReference type="EMBL" id="RBNJ01006612">
    <property type="protein sequence ID" value="RUS28451.1"/>
    <property type="molecule type" value="Genomic_DNA"/>
</dbReference>
<accession>A0A433QFV0</accession>
<dbReference type="AlphaFoldDB" id="A0A433QFV0"/>
<sequence>MTDLRTSTKVFHFSDNSRVTGERQDVPNSASVTVQEVLDPSYGCYLWPSSLVLAEYVWHERLKFLNSTVLEVGC</sequence>
<keyword evidence="2" id="KW-1185">Reference proteome</keyword>
<dbReference type="InterPro" id="IPR029063">
    <property type="entry name" value="SAM-dependent_MTases_sf"/>
</dbReference>
<name>A0A433QFV0_9FUNG</name>
<dbReference type="Gene3D" id="3.40.50.150">
    <property type="entry name" value="Vaccinia Virus protein VP39"/>
    <property type="match status" value="1"/>
</dbReference>
<reference evidence="1 2" key="1">
    <citation type="journal article" date="2018" name="New Phytol.">
        <title>Phylogenomics of Endogonaceae and evolution of mycorrhizas within Mucoromycota.</title>
        <authorList>
            <person name="Chang Y."/>
            <person name="Desiro A."/>
            <person name="Na H."/>
            <person name="Sandor L."/>
            <person name="Lipzen A."/>
            <person name="Clum A."/>
            <person name="Barry K."/>
            <person name="Grigoriev I.V."/>
            <person name="Martin F.M."/>
            <person name="Stajich J.E."/>
            <person name="Smith M.E."/>
            <person name="Bonito G."/>
            <person name="Spatafora J.W."/>
        </authorList>
    </citation>
    <scope>NUCLEOTIDE SEQUENCE [LARGE SCALE GENOMIC DNA]</scope>
    <source>
        <strain evidence="1 2">AD002</strain>
    </source>
</reference>
<organism evidence="1 2">
    <name type="scientific">Jimgerdemannia flammicorona</name>
    <dbReference type="NCBI Taxonomy" id="994334"/>
    <lineage>
        <taxon>Eukaryota</taxon>
        <taxon>Fungi</taxon>
        <taxon>Fungi incertae sedis</taxon>
        <taxon>Mucoromycota</taxon>
        <taxon>Mucoromycotina</taxon>
        <taxon>Endogonomycetes</taxon>
        <taxon>Endogonales</taxon>
        <taxon>Endogonaceae</taxon>
        <taxon>Jimgerdemannia</taxon>
    </lineage>
</organism>
<gene>
    <name evidence="1" type="ORF">BC938DRAFT_481872</name>
</gene>
<evidence type="ECO:0000313" key="2">
    <source>
        <dbReference type="Proteomes" id="UP000274822"/>
    </source>
</evidence>
<evidence type="ECO:0000313" key="1">
    <source>
        <dbReference type="EMBL" id="RUS28451.1"/>
    </source>
</evidence>
<protein>
    <submittedName>
        <fullName evidence="1">Uncharacterized protein</fullName>
    </submittedName>
</protein>
<comment type="caution">
    <text evidence="1">The sequence shown here is derived from an EMBL/GenBank/DDBJ whole genome shotgun (WGS) entry which is preliminary data.</text>
</comment>
<dbReference type="Proteomes" id="UP000274822">
    <property type="component" value="Unassembled WGS sequence"/>
</dbReference>